<evidence type="ECO:0000256" key="3">
    <source>
        <dbReference type="ARBA" id="ARBA00023125"/>
    </source>
</evidence>
<evidence type="ECO:0000256" key="6">
    <source>
        <dbReference type="SAM" id="MobiDB-lite"/>
    </source>
</evidence>
<evidence type="ECO:0000256" key="2">
    <source>
        <dbReference type="ARBA" id="ARBA00023015"/>
    </source>
</evidence>
<dbReference type="EMBL" id="JADCNM010000006">
    <property type="protein sequence ID" value="KAG0477923.1"/>
    <property type="molecule type" value="Genomic_DNA"/>
</dbReference>
<evidence type="ECO:0000313" key="9">
    <source>
        <dbReference type="Proteomes" id="UP000639772"/>
    </source>
</evidence>
<dbReference type="GO" id="GO:0003700">
    <property type="term" value="F:DNA-binding transcription factor activity"/>
    <property type="evidence" value="ECO:0007669"/>
    <property type="project" value="InterPro"/>
</dbReference>
<evidence type="ECO:0000256" key="4">
    <source>
        <dbReference type="ARBA" id="ARBA00023163"/>
    </source>
</evidence>
<reference evidence="8 9" key="1">
    <citation type="journal article" date="2020" name="Nat. Food">
        <title>A phased Vanilla planifolia genome enables genetic improvement of flavour and production.</title>
        <authorList>
            <person name="Hasing T."/>
            <person name="Tang H."/>
            <person name="Brym M."/>
            <person name="Khazi F."/>
            <person name="Huang T."/>
            <person name="Chambers A.H."/>
        </authorList>
    </citation>
    <scope>NUCLEOTIDE SEQUENCE [LARGE SCALE GENOMIC DNA]</scope>
    <source>
        <tissue evidence="8">Leaf</tissue>
    </source>
</reference>
<evidence type="ECO:0000256" key="5">
    <source>
        <dbReference type="ARBA" id="ARBA00023242"/>
    </source>
</evidence>
<proteinExistence type="predicted"/>
<dbReference type="Proteomes" id="UP000639772">
    <property type="component" value="Chromosome 6"/>
</dbReference>
<comment type="subcellular location">
    <subcellularLocation>
        <location evidence="1">Nucleus</location>
    </subcellularLocation>
</comment>
<evidence type="ECO:0000259" key="7">
    <source>
        <dbReference type="PROSITE" id="PS51369"/>
    </source>
</evidence>
<accession>A0A835UY03</accession>
<keyword evidence="4" id="KW-0804">Transcription</keyword>
<dbReference type="GO" id="GO:0043565">
    <property type="term" value="F:sequence-specific DNA binding"/>
    <property type="evidence" value="ECO:0007669"/>
    <property type="project" value="TreeGrafter"/>
</dbReference>
<dbReference type="Pfam" id="PF03634">
    <property type="entry name" value="TCP"/>
    <property type="match status" value="1"/>
</dbReference>
<feature type="compositionally biased region" description="Low complexity" evidence="6">
    <location>
        <begin position="33"/>
        <end position="49"/>
    </location>
</feature>
<dbReference type="PROSITE" id="PS51369">
    <property type="entry name" value="TCP"/>
    <property type="match status" value="1"/>
</dbReference>
<dbReference type="PANTHER" id="PTHR31072:SF91">
    <property type="entry name" value="TRANSCRIPTION FACTOR TCP6"/>
    <property type="match status" value="1"/>
</dbReference>
<dbReference type="InterPro" id="IPR017887">
    <property type="entry name" value="TF_TCP_subgr"/>
</dbReference>
<feature type="region of interest" description="Disordered" evidence="6">
    <location>
        <begin position="1"/>
        <end position="74"/>
    </location>
</feature>
<dbReference type="PANTHER" id="PTHR31072">
    <property type="entry name" value="TRANSCRIPTION FACTOR TCP4-RELATED"/>
    <property type="match status" value="1"/>
</dbReference>
<protein>
    <recommendedName>
        <fullName evidence="7">TCP domain-containing protein</fullName>
    </recommendedName>
</protein>
<feature type="compositionally biased region" description="Gly residues" evidence="6">
    <location>
        <begin position="1"/>
        <end position="10"/>
    </location>
</feature>
<keyword evidence="5" id="KW-0539">Nucleus</keyword>
<evidence type="ECO:0000256" key="1">
    <source>
        <dbReference type="ARBA" id="ARBA00004123"/>
    </source>
</evidence>
<feature type="region of interest" description="Disordered" evidence="6">
    <location>
        <begin position="306"/>
        <end position="334"/>
    </location>
</feature>
<comment type="caution">
    <text evidence="8">The sequence shown here is derived from an EMBL/GenBank/DDBJ whole genome shotgun (WGS) entry which is preliminary data.</text>
</comment>
<feature type="domain" description="TCP" evidence="7">
    <location>
        <begin position="62"/>
        <end position="116"/>
    </location>
</feature>
<dbReference type="InterPro" id="IPR005333">
    <property type="entry name" value="Transcription_factor_TCP"/>
</dbReference>
<organism evidence="8 9">
    <name type="scientific">Vanilla planifolia</name>
    <name type="common">Vanilla</name>
    <dbReference type="NCBI Taxonomy" id="51239"/>
    <lineage>
        <taxon>Eukaryota</taxon>
        <taxon>Viridiplantae</taxon>
        <taxon>Streptophyta</taxon>
        <taxon>Embryophyta</taxon>
        <taxon>Tracheophyta</taxon>
        <taxon>Spermatophyta</taxon>
        <taxon>Magnoliopsida</taxon>
        <taxon>Liliopsida</taxon>
        <taxon>Asparagales</taxon>
        <taxon>Orchidaceae</taxon>
        <taxon>Vanilloideae</taxon>
        <taxon>Vanilleae</taxon>
        <taxon>Vanilla</taxon>
    </lineage>
</organism>
<gene>
    <name evidence="8" type="ORF">HPP92_012642</name>
</gene>
<name>A0A835UY03_VANPL</name>
<sequence length="334" mass="35348">MEGEAGGGTRGRPNFSLQLLEKKETEEAGCSTSAAGPSAHHSHHLSLPGDATKKPQPKRTSTKDRHTKVEGRGRRIRMPALCAARVFQLTRELGHKSDGETIEWLLQQAEPAVIAATGTGTIPANFTSLNISLRSSGSTVSAGHSHLHHLRSAAAAAHYLSAAPHPVRFRSDWTVGIGPSSTSSLLNFQDSSDIDASGNIRKRRWEHELNHHQQQMMAGYTTASQGQIPAALWPAGGSAASCDQIWPFAQMGPAATMLRGTVPGGLHFMNFPATPMALLPGQQLGLSPSGGGGEAHLGILAALNSYRPPAHEPSSHQDRQSQHHGGGGATETTR</sequence>
<dbReference type="GO" id="GO:0005634">
    <property type="term" value="C:nucleus"/>
    <property type="evidence" value="ECO:0007669"/>
    <property type="project" value="UniProtKB-SubCell"/>
</dbReference>
<keyword evidence="2" id="KW-0805">Transcription regulation</keyword>
<feature type="compositionally biased region" description="Gly residues" evidence="6">
    <location>
        <begin position="324"/>
        <end position="334"/>
    </location>
</feature>
<feature type="compositionally biased region" description="Basic and acidic residues" evidence="6">
    <location>
        <begin position="61"/>
        <end position="73"/>
    </location>
</feature>
<dbReference type="AlphaFoldDB" id="A0A835UY03"/>
<dbReference type="OrthoDB" id="1911901at2759"/>
<feature type="compositionally biased region" description="Basic and acidic residues" evidence="6">
    <location>
        <begin position="309"/>
        <end position="321"/>
    </location>
</feature>
<evidence type="ECO:0000313" key="8">
    <source>
        <dbReference type="EMBL" id="KAG0477923.1"/>
    </source>
</evidence>
<keyword evidence="3" id="KW-0238">DNA-binding</keyword>